<dbReference type="EMBL" id="CP047423">
    <property type="protein sequence ID" value="QPD02809.1"/>
    <property type="molecule type" value="Genomic_DNA"/>
</dbReference>
<proteinExistence type="predicted"/>
<keyword evidence="3" id="KW-0233">DNA recombination</keyword>
<dbReference type="Pfam" id="PF00589">
    <property type="entry name" value="Phage_integrase"/>
    <property type="match status" value="1"/>
</dbReference>
<dbReference type="InterPro" id="IPR002104">
    <property type="entry name" value="Integrase_catalytic"/>
</dbReference>
<evidence type="ECO:0000256" key="4">
    <source>
        <dbReference type="PROSITE-ProRule" id="PRU01248"/>
    </source>
</evidence>
<dbReference type="InterPro" id="IPR010998">
    <property type="entry name" value="Integrase_recombinase_N"/>
</dbReference>
<dbReference type="Gene3D" id="1.10.150.130">
    <property type="match status" value="1"/>
</dbReference>
<feature type="domain" description="Core-binding (CB)" evidence="6">
    <location>
        <begin position="85"/>
        <end position="175"/>
    </location>
</feature>
<protein>
    <submittedName>
        <fullName evidence="7">Uncharacterized protein</fullName>
    </submittedName>
</protein>
<dbReference type="Gene3D" id="1.10.443.10">
    <property type="entry name" value="Intergrase catalytic core"/>
    <property type="match status" value="1"/>
</dbReference>
<dbReference type="InterPro" id="IPR044068">
    <property type="entry name" value="CB"/>
</dbReference>
<reference evidence="7 8" key="1">
    <citation type="journal article" date="2020" name="ISME J.">
        <title>Enrichment and physiological characterization of a novel comammox Nitrospira indicates ammonium inhibition of complete nitrification.</title>
        <authorList>
            <person name="Sakoula D."/>
            <person name="Koch H."/>
            <person name="Frank J."/>
            <person name="Jetten M.S.M."/>
            <person name="van Kessel M.A.H.J."/>
            <person name="Lucker S."/>
        </authorList>
    </citation>
    <scope>NUCLEOTIDE SEQUENCE [LARGE SCALE GENOMIC DNA]</scope>
    <source>
        <strain evidence="7">Comreactor17</strain>
    </source>
</reference>
<keyword evidence="2 4" id="KW-0238">DNA-binding</keyword>
<dbReference type="InterPro" id="IPR013762">
    <property type="entry name" value="Integrase-like_cat_sf"/>
</dbReference>
<dbReference type="GO" id="GO:0003677">
    <property type="term" value="F:DNA binding"/>
    <property type="evidence" value="ECO:0007669"/>
    <property type="project" value="UniProtKB-UniRule"/>
</dbReference>
<keyword evidence="1" id="KW-0229">DNA integration</keyword>
<organism evidence="7 8">
    <name type="scientific">Candidatus Nitrospira kreftii</name>
    <dbReference type="NCBI Taxonomy" id="2652173"/>
    <lineage>
        <taxon>Bacteria</taxon>
        <taxon>Pseudomonadati</taxon>
        <taxon>Nitrospirota</taxon>
        <taxon>Nitrospiria</taxon>
        <taxon>Nitrospirales</taxon>
        <taxon>Nitrospiraceae</taxon>
        <taxon>Nitrospira</taxon>
    </lineage>
</organism>
<evidence type="ECO:0000313" key="8">
    <source>
        <dbReference type="Proteomes" id="UP000593737"/>
    </source>
</evidence>
<dbReference type="PROSITE" id="PS51898">
    <property type="entry name" value="TYR_RECOMBINASE"/>
    <property type="match status" value="1"/>
</dbReference>
<evidence type="ECO:0000313" key="7">
    <source>
        <dbReference type="EMBL" id="QPD02809.1"/>
    </source>
</evidence>
<dbReference type="PROSITE" id="PS51900">
    <property type="entry name" value="CB"/>
    <property type="match status" value="1"/>
</dbReference>
<evidence type="ECO:0000256" key="2">
    <source>
        <dbReference type="ARBA" id="ARBA00023125"/>
    </source>
</evidence>
<evidence type="ECO:0000256" key="1">
    <source>
        <dbReference type="ARBA" id="ARBA00022908"/>
    </source>
</evidence>
<accession>A0A7S8FB32</accession>
<gene>
    <name evidence="7" type="ORF">Nkreftii_000583</name>
</gene>
<name>A0A7S8FB32_9BACT</name>
<sequence length="425" mass="50588">MVKRKPSKLGPSLTAKHDVFGGKAIILRYRHCGDWWHFRMYVKGEHKYIQQALGTKDYDLAMERGEQRYIAYAARIQAGERLFSITAKELRERFLREVKERYVGTGRLSQGRLTNITVHTRHYLDFVGEQSKIQNIEPIFFRNYLVFRRQEQKGILLSTVRNEQITIASMYKFAVKEGLISHSTVPEFEKIKVPVDEARREGLTLNEFRKLKQVSEQWHKHVPQTAEKVEEQIYYRRLLHDFIMIQGHYGFRTGELRNLRWEDVDLYANGTARVCIRAENTKVRKMRTTISRHTADFTRIKSYARHLGRRDFVFSAYHKNEQWSRLLLYKYFRELKEQVRMQCGGDFDATKTLYGLRHLFITKKLRTGHNPWEIARFTGTSLRQITTTYDNVLDEQIGHKFIKQKVRWDKDGNPIDLEEEEKETK</sequence>
<evidence type="ECO:0000259" key="6">
    <source>
        <dbReference type="PROSITE" id="PS51900"/>
    </source>
</evidence>
<dbReference type="GO" id="GO:0015074">
    <property type="term" value="P:DNA integration"/>
    <property type="evidence" value="ECO:0007669"/>
    <property type="project" value="UniProtKB-KW"/>
</dbReference>
<dbReference type="InterPro" id="IPR011010">
    <property type="entry name" value="DNA_brk_join_enz"/>
</dbReference>
<dbReference type="KEGG" id="nkf:Nkreftii_000583"/>
<dbReference type="GO" id="GO:0006310">
    <property type="term" value="P:DNA recombination"/>
    <property type="evidence" value="ECO:0007669"/>
    <property type="project" value="UniProtKB-KW"/>
</dbReference>
<dbReference type="AlphaFoldDB" id="A0A7S8FB32"/>
<evidence type="ECO:0000259" key="5">
    <source>
        <dbReference type="PROSITE" id="PS51898"/>
    </source>
</evidence>
<evidence type="ECO:0000256" key="3">
    <source>
        <dbReference type="ARBA" id="ARBA00023172"/>
    </source>
</evidence>
<dbReference type="SUPFAM" id="SSF56349">
    <property type="entry name" value="DNA breaking-rejoining enzymes"/>
    <property type="match status" value="1"/>
</dbReference>
<feature type="domain" description="Tyr recombinase" evidence="5">
    <location>
        <begin position="209"/>
        <end position="402"/>
    </location>
</feature>
<dbReference type="Proteomes" id="UP000593737">
    <property type="component" value="Chromosome"/>
</dbReference>